<dbReference type="Proteomes" id="UP001064971">
    <property type="component" value="Plasmid pDAETH-3"/>
</dbReference>
<evidence type="ECO:0000259" key="4">
    <source>
        <dbReference type="SMART" id="SM00822"/>
    </source>
</evidence>
<geneLocation type="plasmid" evidence="5 6">
    <name>pDAETH-3</name>
</geneLocation>
<dbReference type="InterPro" id="IPR036291">
    <property type="entry name" value="NAD(P)-bd_dom_sf"/>
</dbReference>
<dbReference type="InterPro" id="IPR020904">
    <property type="entry name" value="Sc_DH/Rdtase_CS"/>
</dbReference>
<evidence type="ECO:0000256" key="3">
    <source>
        <dbReference type="ARBA" id="ARBA00023027"/>
    </source>
</evidence>
<dbReference type="PANTHER" id="PTHR24321:SF8">
    <property type="entry name" value="ESTRADIOL 17-BETA-DEHYDROGENASE 8-RELATED"/>
    <property type="match status" value="1"/>
</dbReference>
<keyword evidence="3" id="KW-0520">NAD</keyword>
<evidence type="ECO:0000256" key="1">
    <source>
        <dbReference type="ARBA" id="ARBA00006484"/>
    </source>
</evidence>
<dbReference type="PRINTS" id="PR00080">
    <property type="entry name" value="SDRFAMILY"/>
</dbReference>
<reference evidence="5" key="1">
    <citation type="submission" date="2022-07" db="EMBL/GenBank/DDBJ databases">
        <title>Complete Genome Sequence of the Radioresistant Bacterium Deinococcus aetherius ST0316, Isolated from the Air Dust collected in Lower Stratosphere above Japan.</title>
        <authorList>
            <person name="Satoh K."/>
            <person name="Hagiwara K."/>
            <person name="Katsumata K."/>
            <person name="Kubo A."/>
            <person name="Yokobori S."/>
            <person name="Yamagishi A."/>
            <person name="Oono Y."/>
            <person name="Narumi I."/>
        </authorList>
    </citation>
    <scope>NUCLEOTIDE SEQUENCE</scope>
    <source>
        <strain evidence="5">ST0316</strain>
        <plasmid evidence="5">pDAETH-3</plasmid>
    </source>
</reference>
<dbReference type="InterPro" id="IPR057326">
    <property type="entry name" value="KR_dom"/>
</dbReference>
<keyword evidence="5" id="KW-0614">Plasmid</keyword>
<dbReference type="EMBL" id="AP026563">
    <property type="protein sequence ID" value="BDP44600.1"/>
    <property type="molecule type" value="Genomic_DNA"/>
</dbReference>
<comment type="similarity">
    <text evidence="1">Belongs to the short-chain dehydrogenases/reductases (SDR) family.</text>
</comment>
<dbReference type="Gene3D" id="3.40.50.720">
    <property type="entry name" value="NAD(P)-binding Rossmann-like Domain"/>
    <property type="match status" value="1"/>
</dbReference>
<dbReference type="PANTHER" id="PTHR24321">
    <property type="entry name" value="DEHYDROGENASES, SHORT CHAIN"/>
    <property type="match status" value="1"/>
</dbReference>
<keyword evidence="6" id="KW-1185">Reference proteome</keyword>
<dbReference type="NCBIfam" id="NF005559">
    <property type="entry name" value="PRK07231.1"/>
    <property type="match status" value="1"/>
</dbReference>
<dbReference type="PROSITE" id="PS00061">
    <property type="entry name" value="ADH_SHORT"/>
    <property type="match status" value="1"/>
</dbReference>
<name>A0ABM8AL85_9DEIO</name>
<dbReference type="CDD" id="cd05233">
    <property type="entry name" value="SDR_c"/>
    <property type="match status" value="1"/>
</dbReference>
<dbReference type="PRINTS" id="PR00081">
    <property type="entry name" value="GDHRDH"/>
</dbReference>
<dbReference type="SUPFAM" id="SSF51735">
    <property type="entry name" value="NAD(P)-binding Rossmann-fold domains"/>
    <property type="match status" value="1"/>
</dbReference>
<dbReference type="SMART" id="SM00822">
    <property type="entry name" value="PKS_KR"/>
    <property type="match status" value="1"/>
</dbReference>
<sequence length="246" mass="25481">MSRFENKTVIVTGAASGIGLATATHFAQEGARVVIADLHGDQAQQAAEGLKAQGAPDVLGVACDVSKPDQVQGCVGQALGRFGSLDVIVNNAGLMTFKPLTDLTVDDWNRVLAVDLLGAFLFIQQGFLHMKPGGSIVNVSSIHARETEPLVAPYAAAKAALLSLTRSAAIEGRPRGLRVNAVLPGAVDTPMLWDNPNVKSGVEKINPADVGKAQDLAAAIAFLASEDAAFIQGTGLVVDGGRLDHL</sequence>
<gene>
    <name evidence="5" type="ORF">DAETH_45690</name>
</gene>
<dbReference type="InterPro" id="IPR002347">
    <property type="entry name" value="SDR_fam"/>
</dbReference>
<evidence type="ECO:0000313" key="6">
    <source>
        <dbReference type="Proteomes" id="UP001064971"/>
    </source>
</evidence>
<feature type="domain" description="Ketoreductase" evidence="4">
    <location>
        <begin position="7"/>
        <end position="190"/>
    </location>
</feature>
<keyword evidence="2" id="KW-0560">Oxidoreductase</keyword>
<protein>
    <submittedName>
        <fullName evidence="5">Short-chain dehydrogenase</fullName>
    </submittedName>
</protein>
<evidence type="ECO:0000256" key="2">
    <source>
        <dbReference type="ARBA" id="ARBA00023002"/>
    </source>
</evidence>
<proteinExistence type="inferred from homology"/>
<dbReference type="RefSeq" id="WP_264778846.1">
    <property type="nucleotide sequence ID" value="NZ_AP026563.1"/>
</dbReference>
<dbReference type="Pfam" id="PF13561">
    <property type="entry name" value="adh_short_C2"/>
    <property type="match status" value="1"/>
</dbReference>
<accession>A0ABM8AL85</accession>
<organism evidence="5 6">
    <name type="scientific">Deinococcus aetherius</name>
    <dbReference type="NCBI Taxonomy" id="200252"/>
    <lineage>
        <taxon>Bacteria</taxon>
        <taxon>Thermotogati</taxon>
        <taxon>Deinococcota</taxon>
        <taxon>Deinococci</taxon>
        <taxon>Deinococcales</taxon>
        <taxon>Deinococcaceae</taxon>
        <taxon>Deinococcus</taxon>
    </lineage>
</organism>
<evidence type="ECO:0000313" key="5">
    <source>
        <dbReference type="EMBL" id="BDP44600.1"/>
    </source>
</evidence>